<feature type="domain" description="YMC020W-like alpha/beta hydrolase" evidence="2">
    <location>
        <begin position="833"/>
        <end position="952"/>
    </location>
</feature>
<organism evidence="3">
    <name type="scientific">Phaffia rhodozyma</name>
    <name type="common">Yeast</name>
    <name type="synonym">Xanthophyllomyces dendrorhous</name>
    <dbReference type="NCBI Taxonomy" id="264483"/>
    <lineage>
        <taxon>Eukaryota</taxon>
        <taxon>Fungi</taxon>
        <taxon>Dikarya</taxon>
        <taxon>Basidiomycota</taxon>
        <taxon>Agaricomycotina</taxon>
        <taxon>Tremellomycetes</taxon>
        <taxon>Cystofilobasidiales</taxon>
        <taxon>Mrakiaceae</taxon>
        <taxon>Phaffia</taxon>
    </lineage>
</organism>
<dbReference type="InterPro" id="IPR058934">
    <property type="entry name" value="YMC020W-like"/>
</dbReference>
<feature type="compositionally biased region" description="Low complexity" evidence="1">
    <location>
        <begin position="663"/>
        <end position="675"/>
    </location>
</feature>
<feature type="domain" description="YMC020W-like alpha/beta hydrolase" evidence="2">
    <location>
        <begin position="979"/>
        <end position="1181"/>
    </location>
</feature>
<feature type="compositionally biased region" description="Polar residues" evidence="1">
    <location>
        <begin position="343"/>
        <end position="362"/>
    </location>
</feature>
<dbReference type="PANTHER" id="PTHR47349">
    <property type="entry name" value="CHROMOSOME 8, WHOLE GENOME SHOTGUN SEQUENCE"/>
    <property type="match status" value="1"/>
</dbReference>
<evidence type="ECO:0000259" key="2">
    <source>
        <dbReference type="Pfam" id="PF26147"/>
    </source>
</evidence>
<dbReference type="InterPro" id="IPR058933">
    <property type="entry name" value="YMC020W-like_ab_hydrolase"/>
</dbReference>
<sequence length="1278" mass="137134">MSSINSPSPDIQRQASSRSSISSIRTTSARALRLTLPAPSTLALPTVISVSASSASGRGSPSLIVPATEDHQTSSFFMRSALQKDNNTIQAKQAELERNRARGNGKRKGKGRDRTWITSEFGGEGGGEAGIFLGKRRLIESPLEEVSTKQDQDEALAIVSTSAPPPSTITPILVSPSIASSPDASQETKSEVGPTQTICSPKAASVPARQHSWFPWPSSSQNVPLSDPVSASKGSDMTGPKASLTSSSSSSSHLVPSTEPNSSQSSVTARISSSGASLTTAECVPTTDSTQLAIQQLSPETANSRAWLHSSRLSQLQIPAILRSVSLKGDGSHIDTVSYGESADNSSGDAETSVPSETNVKANQEEEPILLTTEANASKGRWIWSYKNGSAHQPSLPPDTQASADLPQSPKDSDFKTTEAVVPEDVDQNSSSQDVSLPASEVRYSEWWSYLGYGPTRSTPVIARGEVSLPEGMTEQPSAPPDVLTSVVVPTSSYLNPISWVWPSSAATPVPVPRSMPAIPSGDIALNPSSEIPAPEILPPTPSAPPVTTSLSVPLTLQTGTTPVSLAAPTSVSYSSWLSTLTPAQFRAKEPVVSSSSSSILDGQKVPDVIGKEDTLPPVTAETPQALALLSSKRHVESILGEPQNIRQKSSLSLLATKLRLSPSSPNLPSSIFSSGPSIDTAGTTTAHPGDLSSERPISSVPTSRRQSMLISLPPPNLVLPTFSDIFDHPPRSTPPRPLLSQPVQDPTSNTNGRVKKRTIAKNVISSLTTYVYGPRSTNMTRDVDTNKGERTSTEGLDSQYLEDPESRGLPRTWVVQKGLKGGDEKGKALGIQCVKRVVVIGVHGWFPNAIVRYIAGEPTGTSATFAKKMVNMVEKYFGEGTLEKITAMPLEGEGKVEHRVDRLFKEYTSNPDWVDDLRSADAILVATHSQGCPVSTYLIERLYAQGHICSAFNQLAVEELKRQIGPAKEEQQNRKMPKVLMLGLCGVHLGPLAYLSSSSVVIPYLQYFENAAAHQLFEFQDTESATSKSYIQSLSNILDQGCKLVYVASLNDQVVPVYSAIFSVAHHPNILRVLHIDAVAYDTSDFVTKLLTFCLQLHNAGLSDGGLVTHLSEAVAAGLTGIGHSTAYGEDSTYLLAIRYLFETTSSPVSAGSLEVDEFLASEERNSYEIPWILRGIMEDSSVLRYFGRELDELRSSFDSWDPKTAKMKDLRRKLEPLRPRRSRRVNGRVESIPLLESNVPTAPPIPSAVESTDSLSVGVVQNSTNPLVSVSLNQDW</sequence>
<feature type="compositionally biased region" description="Basic and acidic residues" evidence="1">
    <location>
        <begin position="782"/>
        <end position="793"/>
    </location>
</feature>
<dbReference type="EMBL" id="LN483142">
    <property type="protein sequence ID" value="CED83378.1"/>
    <property type="molecule type" value="Genomic_DNA"/>
</dbReference>
<feature type="compositionally biased region" description="Polar residues" evidence="1">
    <location>
        <begin position="696"/>
        <end position="707"/>
    </location>
</feature>
<feature type="region of interest" description="Disordered" evidence="1">
    <location>
        <begin position="161"/>
        <end position="273"/>
    </location>
</feature>
<feature type="compositionally biased region" description="Low complexity" evidence="1">
    <location>
        <begin position="11"/>
        <end position="24"/>
    </location>
</feature>
<feature type="region of interest" description="Disordered" evidence="1">
    <location>
        <begin position="389"/>
        <end position="438"/>
    </location>
</feature>
<feature type="compositionally biased region" description="Polar residues" evidence="1">
    <location>
        <begin position="389"/>
        <end position="403"/>
    </location>
</feature>
<protein>
    <recommendedName>
        <fullName evidence="2">YMC020W-like alpha/beta hydrolase domain-containing protein</fullName>
    </recommendedName>
</protein>
<dbReference type="PANTHER" id="PTHR47349:SF1">
    <property type="entry name" value="AER328WP"/>
    <property type="match status" value="1"/>
</dbReference>
<dbReference type="Pfam" id="PF26147">
    <property type="entry name" value="AB_HYDROLASE_YMC0-YMC35"/>
    <property type="match status" value="2"/>
</dbReference>
<evidence type="ECO:0000313" key="3">
    <source>
        <dbReference type="EMBL" id="CED83378.1"/>
    </source>
</evidence>
<feature type="region of interest" description="Disordered" evidence="1">
    <location>
        <begin position="722"/>
        <end position="753"/>
    </location>
</feature>
<dbReference type="AlphaFoldDB" id="A0A0F7STS3"/>
<feature type="compositionally biased region" description="Polar residues" evidence="1">
    <location>
        <begin position="676"/>
        <end position="687"/>
    </location>
</feature>
<feature type="region of interest" description="Disordered" evidence="1">
    <location>
        <begin position="95"/>
        <end position="121"/>
    </location>
</feature>
<feature type="compositionally biased region" description="Polar residues" evidence="1">
    <location>
        <begin position="253"/>
        <end position="273"/>
    </location>
</feature>
<proteinExistence type="predicted"/>
<feature type="region of interest" description="Disordered" evidence="1">
    <location>
        <begin position="1"/>
        <end position="24"/>
    </location>
</feature>
<evidence type="ECO:0000256" key="1">
    <source>
        <dbReference type="SAM" id="MobiDB-lite"/>
    </source>
</evidence>
<feature type="compositionally biased region" description="Polar residues" evidence="1">
    <location>
        <begin position="744"/>
        <end position="753"/>
    </location>
</feature>
<name>A0A0F7STS3_PHARH</name>
<feature type="region of interest" description="Disordered" evidence="1">
    <location>
        <begin position="336"/>
        <end position="370"/>
    </location>
</feature>
<feature type="region of interest" description="Disordered" evidence="1">
    <location>
        <begin position="776"/>
        <end position="804"/>
    </location>
</feature>
<feature type="compositionally biased region" description="Polar residues" evidence="1">
    <location>
        <begin position="177"/>
        <end position="199"/>
    </location>
</feature>
<feature type="region of interest" description="Disordered" evidence="1">
    <location>
        <begin position="663"/>
        <end position="707"/>
    </location>
</feature>
<reference evidence="3" key="1">
    <citation type="submission" date="2014-08" db="EMBL/GenBank/DDBJ databases">
        <authorList>
            <person name="Sharma Rahul"/>
            <person name="Thines Marco"/>
        </authorList>
    </citation>
    <scope>NUCLEOTIDE SEQUENCE</scope>
</reference>
<accession>A0A0F7STS3</accession>
<feature type="compositionally biased region" description="Basic residues" evidence="1">
    <location>
        <begin position="101"/>
        <end position="111"/>
    </location>
</feature>